<name>A0AA35PPT4_9SAUR</name>
<organism evidence="2 3">
    <name type="scientific">Podarcis lilfordi</name>
    <name type="common">Lilford's wall lizard</name>
    <dbReference type="NCBI Taxonomy" id="74358"/>
    <lineage>
        <taxon>Eukaryota</taxon>
        <taxon>Metazoa</taxon>
        <taxon>Chordata</taxon>
        <taxon>Craniata</taxon>
        <taxon>Vertebrata</taxon>
        <taxon>Euteleostomi</taxon>
        <taxon>Lepidosauria</taxon>
        <taxon>Squamata</taxon>
        <taxon>Bifurcata</taxon>
        <taxon>Unidentata</taxon>
        <taxon>Episquamata</taxon>
        <taxon>Laterata</taxon>
        <taxon>Lacertibaenia</taxon>
        <taxon>Lacertidae</taxon>
        <taxon>Podarcis</taxon>
    </lineage>
</organism>
<feature type="compositionally biased region" description="Basic and acidic residues" evidence="1">
    <location>
        <begin position="209"/>
        <end position="223"/>
    </location>
</feature>
<feature type="region of interest" description="Disordered" evidence="1">
    <location>
        <begin position="374"/>
        <end position="442"/>
    </location>
</feature>
<feature type="compositionally biased region" description="Basic and acidic residues" evidence="1">
    <location>
        <begin position="381"/>
        <end position="392"/>
    </location>
</feature>
<feature type="compositionally biased region" description="Polar residues" evidence="1">
    <location>
        <begin position="253"/>
        <end position="272"/>
    </location>
</feature>
<accession>A0AA35PPT4</accession>
<protein>
    <submittedName>
        <fullName evidence="2">Finger RFP-like</fullName>
    </submittedName>
</protein>
<dbReference type="EMBL" id="OX395140">
    <property type="protein sequence ID" value="CAI5793690.1"/>
    <property type="molecule type" value="Genomic_DNA"/>
</dbReference>
<evidence type="ECO:0000256" key="1">
    <source>
        <dbReference type="SAM" id="MobiDB-lite"/>
    </source>
</evidence>
<reference evidence="2" key="1">
    <citation type="submission" date="2022-12" db="EMBL/GenBank/DDBJ databases">
        <authorList>
            <person name="Alioto T."/>
            <person name="Alioto T."/>
            <person name="Gomez Garrido J."/>
        </authorList>
    </citation>
    <scope>NUCLEOTIDE SEQUENCE</scope>
</reference>
<dbReference type="Proteomes" id="UP001178461">
    <property type="component" value="Chromosome Z"/>
</dbReference>
<feature type="region of interest" description="Disordered" evidence="1">
    <location>
        <begin position="209"/>
        <end position="280"/>
    </location>
</feature>
<sequence>MGAFEQMHNFLEELHRFWLTELEDLEKVMKKKKEINVVKLSEDIASLSVRRTETEKKYHLPAIEFLKGIGTTVTTFQELKRRWTLLGISPGMEERLIIYTQKNSFQKDTLEKCKGLPMQALNKGLQKSLSGAKAFSELVQKTKESLKGESLQLKTLKLRERTTERSPSARERIRCCNPVHLAKQEANEYRRQLQSLTCEVDALKGTNESLERHMRSDPKHEGRNGLPSARIPRPAEYWRQLPPPSPQPVEGPDSNSSPLDPSAKVQATTPGKATSTSSSAQSLSSLSSQCSWASSTGSLTSLRSIDYAANHRADDFCKLNKERELHYFVIQDFVLYSSNVCFSEMGSPAIFFDCTQMAEHSDCQVRQVDFSDDPDLFSKGGGERKNRWNTEMKRRRKKRSTTRLDCLTNTPSGESQKCSGKSPKLNPGVKRKPPPLKSSSEPMAQLRGMELLPGQAVECVPGRPQGGFVFQEKYPRVGHSIVAAPQTRRQEYDYKGPLR</sequence>
<evidence type="ECO:0000313" key="3">
    <source>
        <dbReference type="Proteomes" id="UP001178461"/>
    </source>
</evidence>
<feature type="compositionally biased region" description="Polar residues" evidence="1">
    <location>
        <begin position="407"/>
        <end position="419"/>
    </location>
</feature>
<proteinExistence type="predicted"/>
<evidence type="ECO:0000313" key="2">
    <source>
        <dbReference type="EMBL" id="CAI5793690.1"/>
    </source>
</evidence>
<dbReference type="AlphaFoldDB" id="A0AA35PPT4"/>
<gene>
    <name evidence="2" type="ORF">PODLI_1B028007</name>
</gene>
<keyword evidence="3" id="KW-1185">Reference proteome</keyword>